<dbReference type="Pfam" id="PF08240">
    <property type="entry name" value="ADH_N"/>
    <property type="match status" value="1"/>
</dbReference>
<feature type="domain" description="Alcohol dehydrogenase-like C-terminal" evidence="5">
    <location>
        <begin position="172"/>
        <end position="292"/>
    </location>
</feature>
<dbReference type="SUPFAM" id="SSF51735">
    <property type="entry name" value="NAD(P)-binding Rossmann-fold domains"/>
    <property type="match status" value="1"/>
</dbReference>
<dbReference type="Proteomes" id="UP000262969">
    <property type="component" value="Unassembled WGS sequence"/>
</dbReference>
<dbReference type="GO" id="GO:0008270">
    <property type="term" value="F:zinc ion binding"/>
    <property type="evidence" value="ECO:0007669"/>
    <property type="project" value="InterPro"/>
</dbReference>
<keyword evidence="2 4" id="KW-0862">Zinc</keyword>
<dbReference type="InterPro" id="IPR002328">
    <property type="entry name" value="ADH_Zn_CS"/>
</dbReference>
<dbReference type="Pfam" id="PF00107">
    <property type="entry name" value="ADH_zinc_N"/>
    <property type="match status" value="1"/>
</dbReference>
<dbReference type="InterPro" id="IPR036291">
    <property type="entry name" value="NAD(P)-bd_dom_sf"/>
</dbReference>
<comment type="similarity">
    <text evidence="4">Belongs to the zinc-containing alcohol dehydrogenase family.</text>
</comment>
<evidence type="ECO:0000259" key="6">
    <source>
        <dbReference type="Pfam" id="PF08240"/>
    </source>
</evidence>
<keyword evidence="3" id="KW-0560">Oxidoreductase</keyword>
<name>A0A3D2X2M8_9FIRM</name>
<dbReference type="PANTHER" id="PTHR43401:SF2">
    <property type="entry name" value="L-THREONINE 3-DEHYDROGENASE"/>
    <property type="match status" value="1"/>
</dbReference>
<sequence length="355" mass="39835">MRKWSLEGKNVYKYIEDACMPEPAEDEVLIRVMACGICGSDIPRVYETGAHRMPLTIGHEFSGVVVNTGSSVNSSWLNKRVGVFPLIPCRECPACKQKKYEMCSDYSYLGSRRDGGFADYVSVPEWNLIELPDNVTYEQAAMLEPMSVAIHAVRKLAVNSQTSVAVCGLGTIGQFIVMSLLQQGVHNVYAIGNKTIQKDAVLKIGLSEDHYCDSRNEDVKEWIREKTEEKGIDVYFECVGRNDTVSLGINIAAPDGQICLVGNPYTDMVLPKNLYWIILRKQLSLIGTWNSSFYGMADEKALSDDWHYVLGCLANGKIKPEALITHMFGLDEINLGFEIMKEKKEEYIKIMMINI</sequence>
<keyword evidence="1 4" id="KW-0479">Metal-binding</keyword>
<feature type="domain" description="Alcohol dehydrogenase-like N-terminal" evidence="6">
    <location>
        <begin position="25"/>
        <end position="133"/>
    </location>
</feature>
<dbReference type="PANTHER" id="PTHR43401">
    <property type="entry name" value="L-THREONINE 3-DEHYDROGENASE"/>
    <property type="match status" value="1"/>
</dbReference>
<accession>A0A3D2X2M8</accession>
<comment type="cofactor">
    <cofactor evidence="4">
        <name>Zn(2+)</name>
        <dbReference type="ChEBI" id="CHEBI:29105"/>
    </cofactor>
</comment>
<comment type="caution">
    <text evidence="7">The sequence shown here is derived from an EMBL/GenBank/DDBJ whole genome shotgun (WGS) entry which is preliminary data.</text>
</comment>
<gene>
    <name evidence="7" type="ORF">DHW61_00460</name>
</gene>
<dbReference type="InterPro" id="IPR011032">
    <property type="entry name" value="GroES-like_sf"/>
</dbReference>
<evidence type="ECO:0000256" key="4">
    <source>
        <dbReference type="RuleBase" id="RU361277"/>
    </source>
</evidence>
<organism evidence="7 8">
    <name type="scientific">Lachnoclostridium phytofermentans</name>
    <dbReference type="NCBI Taxonomy" id="66219"/>
    <lineage>
        <taxon>Bacteria</taxon>
        <taxon>Bacillati</taxon>
        <taxon>Bacillota</taxon>
        <taxon>Clostridia</taxon>
        <taxon>Lachnospirales</taxon>
        <taxon>Lachnospiraceae</taxon>
    </lineage>
</organism>
<dbReference type="InterPro" id="IPR050129">
    <property type="entry name" value="Zn_alcohol_dh"/>
</dbReference>
<evidence type="ECO:0000313" key="8">
    <source>
        <dbReference type="Proteomes" id="UP000262969"/>
    </source>
</evidence>
<dbReference type="InterPro" id="IPR013149">
    <property type="entry name" value="ADH-like_C"/>
</dbReference>
<dbReference type="Gene3D" id="3.90.180.10">
    <property type="entry name" value="Medium-chain alcohol dehydrogenases, catalytic domain"/>
    <property type="match status" value="1"/>
</dbReference>
<evidence type="ECO:0000256" key="3">
    <source>
        <dbReference type="ARBA" id="ARBA00023002"/>
    </source>
</evidence>
<proteinExistence type="inferred from homology"/>
<evidence type="ECO:0000256" key="2">
    <source>
        <dbReference type="ARBA" id="ARBA00022833"/>
    </source>
</evidence>
<evidence type="ECO:0000313" key="7">
    <source>
        <dbReference type="EMBL" id="HCL00893.1"/>
    </source>
</evidence>
<dbReference type="AlphaFoldDB" id="A0A3D2X2M8"/>
<protein>
    <submittedName>
        <fullName evidence="7">Galactitol-1-phosphate 5-dehydrogenase</fullName>
    </submittedName>
</protein>
<dbReference type="CDD" id="cd08236">
    <property type="entry name" value="sugar_DH"/>
    <property type="match status" value="1"/>
</dbReference>
<dbReference type="Gene3D" id="3.40.50.720">
    <property type="entry name" value="NAD(P)-binding Rossmann-like Domain"/>
    <property type="match status" value="1"/>
</dbReference>
<dbReference type="PROSITE" id="PS00059">
    <property type="entry name" value="ADH_ZINC"/>
    <property type="match status" value="1"/>
</dbReference>
<evidence type="ECO:0000256" key="1">
    <source>
        <dbReference type="ARBA" id="ARBA00022723"/>
    </source>
</evidence>
<dbReference type="InterPro" id="IPR013154">
    <property type="entry name" value="ADH-like_N"/>
</dbReference>
<dbReference type="SUPFAM" id="SSF50129">
    <property type="entry name" value="GroES-like"/>
    <property type="match status" value="1"/>
</dbReference>
<dbReference type="GO" id="GO:0016491">
    <property type="term" value="F:oxidoreductase activity"/>
    <property type="evidence" value="ECO:0007669"/>
    <property type="project" value="UniProtKB-KW"/>
</dbReference>
<reference evidence="7 8" key="1">
    <citation type="journal article" date="2018" name="Nat. Biotechnol.">
        <title>A standardized bacterial taxonomy based on genome phylogeny substantially revises the tree of life.</title>
        <authorList>
            <person name="Parks D.H."/>
            <person name="Chuvochina M."/>
            <person name="Waite D.W."/>
            <person name="Rinke C."/>
            <person name="Skarshewski A."/>
            <person name="Chaumeil P.A."/>
            <person name="Hugenholtz P."/>
        </authorList>
    </citation>
    <scope>NUCLEOTIDE SEQUENCE [LARGE SCALE GENOMIC DNA]</scope>
    <source>
        <strain evidence="7">UBA11728</strain>
    </source>
</reference>
<dbReference type="EMBL" id="DPVV01000021">
    <property type="protein sequence ID" value="HCL00893.1"/>
    <property type="molecule type" value="Genomic_DNA"/>
</dbReference>
<evidence type="ECO:0000259" key="5">
    <source>
        <dbReference type="Pfam" id="PF00107"/>
    </source>
</evidence>